<dbReference type="EMBL" id="CP011412">
    <property type="protein sequence ID" value="AKH20161.1"/>
    <property type="molecule type" value="Genomic_DNA"/>
</dbReference>
<accession>A0A0F7JUC7</accession>
<dbReference type="Proteomes" id="UP000034410">
    <property type="component" value="Chromosome"/>
</dbReference>
<gene>
    <name evidence="2" type="ORF">AAY24_07100</name>
</gene>
<reference evidence="2 3" key="1">
    <citation type="journal article" date="2015" name="Genome Announc.">
        <title>Complete Genome Sequence of Sedimenticola thiotaurini Strain SIP-G1, a Polyphosphate- and Polyhydroxyalkanoate-Accumulating Sulfur-Oxidizing Gammaproteobacterium Isolated from Salt Marsh Sediments.</title>
        <authorList>
            <person name="Flood B.E."/>
            <person name="Jones D.S."/>
            <person name="Bailey J.V."/>
        </authorList>
    </citation>
    <scope>NUCLEOTIDE SEQUENCE [LARGE SCALE GENOMIC DNA]</scope>
    <source>
        <strain evidence="2 3">SIP-G1</strain>
    </source>
</reference>
<proteinExistence type="predicted"/>
<evidence type="ECO:0000313" key="3">
    <source>
        <dbReference type="Proteomes" id="UP000034410"/>
    </source>
</evidence>
<sequence>MRGLLFYQGIEDLMRTLRFDQPAQVAGAGRRRRPEGESRAATNPFRSLTRKQILYYRQASPAIERPGIGDISRLDPIRCLPMKPPVQCIMVVI</sequence>
<dbReference type="KEGG" id="seds:AAY24_07100"/>
<dbReference type="AlphaFoldDB" id="A0A0F7JUC7"/>
<evidence type="ECO:0000313" key="2">
    <source>
        <dbReference type="EMBL" id="AKH20161.1"/>
    </source>
</evidence>
<keyword evidence="3" id="KW-1185">Reference proteome</keyword>
<protein>
    <submittedName>
        <fullName evidence="2">Uncharacterized protein</fullName>
    </submittedName>
</protein>
<feature type="region of interest" description="Disordered" evidence="1">
    <location>
        <begin position="24"/>
        <end position="43"/>
    </location>
</feature>
<organism evidence="2 3">
    <name type="scientific">Sedimenticola thiotaurini</name>
    <dbReference type="NCBI Taxonomy" id="1543721"/>
    <lineage>
        <taxon>Bacteria</taxon>
        <taxon>Pseudomonadati</taxon>
        <taxon>Pseudomonadota</taxon>
        <taxon>Gammaproteobacteria</taxon>
        <taxon>Chromatiales</taxon>
        <taxon>Sedimenticolaceae</taxon>
        <taxon>Sedimenticola</taxon>
    </lineage>
</organism>
<name>A0A0F7JUC7_9GAMM</name>
<evidence type="ECO:0000256" key="1">
    <source>
        <dbReference type="SAM" id="MobiDB-lite"/>
    </source>
</evidence>